<dbReference type="PROSITE" id="PS00463">
    <property type="entry name" value="ZN2_CY6_FUNGAL_1"/>
    <property type="match status" value="1"/>
</dbReference>
<comment type="caution">
    <text evidence="8">The sequence shown here is derived from an EMBL/GenBank/DDBJ whole genome shotgun (WGS) entry which is preliminary data.</text>
</comment>
<dbReference type="OrthoDB" id="5423818at2759"/>
<keyword evidence="5" id="KW-0539">Nucleus</keyword>
<evidence type="ECO:0000256" key="1">
    <source>
        <dbReference type="ARBA" id="ARBA00022723"/>
    </source>
</evidence>
<accession>A0A9P9FZG6</accession>
<dbReference type="GeneID" id="70230889"/>
<keyword evidence="9" id="KW-1185">Reference proteome</keyword>
<dbReference type="Gene3D" id="4.10.240.10">
    <property type="entry name" value="Zn(2)-C6 fungal-type DNA-binding domain"/>
    <property type="match status" value="1"/>
</dbReference>
<protein>
    <recommendedName>
        <fullName evidence="7">Zn(2)-C6 fungal-type domain-containing protein</fullName>
    </recommendedName>
</protein>
<dbReference type="PRINTS" id="PR00755">
    <property type="entry name" value="AFLATOXINBRP"/>
</dbReference>
<reference evidence="8" key="1">
    <citation type="journal article" date="2021" name="Nat. Commun.">
        <title>Genetic determinants of endophytism in the Arabidopsis root mycobiome.</title>
        <authorList>
            <person name="Mesny F."/>
            <person name="Miyauchi S."/>
            <person name="Thiergart T."/>
            <person name="Pickel B."/>
            <person name="Atanasova L."/>
            <person name="Karlsson M."/>
            <person name="Huettel B."/>
            <person name="Barry K.W."/>
            <person name="Haridas S."/>
            <person name="Chen C."/>
            <person name="Bauer D."/>
            <person name="Andreopoulos W."/>
            <person name="Pangilinan J."/>
            <person name="LaButti K."/>
            <person name="Riley R."/>
            <person name="Lipzen A."/>
            <person name="Clum A."/>
            <person name="Drula E."/>
            <person name="Henrissat B."/>
            <person name="Kohler A."/>
            <person name="Grigoriev I.V."/>
            <person name="Martin F.M."/>
            <person name="Hacquard S."/>
        </authorList>
    </citation>
    <scope>NUCLEOTIDE SEQUENCE</scope>
    <source>
        <strain evidence="8">MPI-CAGE-AT-0023</strain>
    </source>
</reference>
<dbReference type="PANTHER" id="PTHR47660:SF3">
    <property type="entry name" value="FINGER DOMAIN PROTEIN, PUTATIVE (AFU_ORTHOLOGUE AFUA_4G03310)-RELATED"/>
    <property type="match status" value="1"/>
</dbReference>
<evidence type="ECO:0000256" key="5">
    <source>
        <dbReference type="ARBA" id="ARBA00023242"/>
    </source>
</evidence>
<dbReference type="GO" id="GO:0008270">
    <property type="term" value="F:zinc ion binding"/>
    <property type="evidence" value="ECO:0007669"/>
    <property type="project" value="InterPro"/>
</dbReference>
<feature type="compositionally biased region" description="Polar residues" evidence="6">
    <location>
        <begin position="293"/>
        <end position="310"/>
    </location>
</feature>
<keyword evidence="1" id="KW-0479">Metal-binding</keyword>
<organism evidence="8 9">
    <name type="scientific">Fusarium redolens</name>
    <dbReference type="NCBI Taxonomy" id="48865"/>
    <lineage>
        <taxon>Eukaryota</taxon>
        <taxon>Fungi</taxon>
        <taxon>Dikarya</taxon>
        <taxon>Ascomycota</taxon>
        <taxon>Pezizomycotina</taxon>
        <taxon>Sordariomycetes</taxon>
        <taxon>Hypocreomycetidae</taxon>
        <taxon>Hypocreales</taxon>
        <taxon>Nectriaceae</taxon>
        <taxon>Fusarium</taxon>
        <taxon>Fusarium redolens species complex</taxon>
    </lineage>
</organism>
<feature type="compositionally biased region" description="Polar residues" evidence="6">
    <location>
        <begin position="96"/>
        <end position="107"/>
    </location>
</feature>
<dbReference type="SUPFAM" id="SSF57701">
    <property type="entry name" value="Zn2/Cys6 DNA-binding domain"/>
    <property type="match status" value="1"/>
</dbReference>
<feature type="compositionally biased region" description="Polar residues" evidence="6">
    <location>
        <begin position="318"/>
        <end position="331"/>
    </location>
</feature>
<feature type="region of interest" description="Disordered" evidence="6">
    <location>
        <begin position="96"/>
        <end position="116"/>
    </location>
</feature>
<keyword evidence="4" id="KW-0804">Transcription</keyword>
<dbReference type="PANTHER" id="PTHR47660">
    <property type="entry name" value="TRANSCRIPTION FACTOR WITH C2H2 AND ZN(2)-CYS(6) DNA BINDING DOMAIN (EUROFUNG)-RELATED-RELATED"/>
    <property type="match status" value="1"/>
</dbReference>
<dbReference type="InterPro" id="IPR001138">
    <property type="entry name" value="Zn2Cys6_DnaBD"/>
</dbReference>
<dbReference type="SMART" id="SM00066">
    <property type="entry name" value="GAL4"/>
    <property type="match status" value="1"/>
</dbReference>
<keyword evidence="3" id="KW-0805">Transcription regulation</keyword>
<evidence type="ECO:0000313" key="8">
    <source>
        <dbReference type="EMBL" id="KAH7216877.1"/>
    </source>
</evidence>
<evidence type="ECO:0000256" key="2">
    <source>
        <dbReference type="ARBA" id="ARBA00022833"/>
    </source>
</evidence>
<dbReference type="CDD" id="cd00067">
    <property type="entry name" value="GAL4"/>
    <property type="match status" value="1"/>
</dbReference>
<evidence type="ECO:0000256" key="6">
    <source>
        <dbReference type="SAM" id="MobiDB-lite"/>
    </source>
</evidence>
<gene>
    <name evidence="8" type="ORF">BKA55DRAFT_717796</name>
</gene>
<dbReference type="Proteomes" id="UP000720189">
    <property type="component" value="Unassembled WGS sequence"/>
</dbReference>
<dbReference type="GO" id="GO:0000981">
    <property type="term" value="F:DNA-binding transcription factor activity, RNA polymerase II-specific"/>
    <property type="evidence" value="ECO:0007669"/>
    <property type="project" value="InterPro"/>
</dbReference>
<feature type="region of interest" description="Disordered" evidence="6">
    <location>
        <begin position="293"/>
        <end position="343"/>
    </location>
</feature>
<evidence type="ECO:0000256" key="3">
    <source>
        <dbReference type="ARBA" id="ARBA00023015"/>
    </source>
</evidence>
<proteinExistence type="predicted"/>
<dbReference type="Pfam" id="PF00172">
    <property type="entry name" value="Zn_clus"/>
    <property type="match status" value="1"/>
</dbReference>
<keyword evidence="2" id="KW-0862">Zinc</keyword>
<dbReference type="EMBL" id="JAGMUX010000029">
    <property type="protein sequence ID" value="KAH7216877.1"/>
    <property type="molecule type" value="Genomic_DNA"/>
</dbReference>
<dbReference type="AlphaFoldDB" id="A0A9P9FZG6"/>
<evidence type="ECO:0000259" key="7">
    <source>
        <dbReference type="PROSITE" id="PS50048"/>
    </source>
</evidence>
<feature type="domain" description="Zn(2)-C6 fungal-type" evidence="7">
    <location>
        <begin position="62"/>
        <end position="92"/>
    </location>
</feature>
<dbReference type="RefSeq" id="XP_046041858.1">
    <property type="nucleotide sequence ID" value="XM_046200935.1"/>
</dbReference>
<sequence>MQPVLFSPSRPQATSRRARDASKQGPWRCSNCPKEFAQKYRYKHQQRCIQASQRQKLSKQKSCTACAASKLSCDLGTPSCSRCINRNKTCRYVSASNPNATSQQTEAAQRHRGQNIRPESGQVYENNSIIGDNPLSSNYTTRRQSELDIEAVMQEAGGQRLSSDISNNISLTALQQHQLPVPTSNGTNVNGWHVNTQPGTASVGYGDGTSSPGQVERDSISFLNLTNEAESASRWQQEIPWFSQNPFLSPELPISPELEDPMQGNGFTGVSEDLNFDLLGSLGILTHNRITPGQTSQAGGFSTMLNTPVSSDGHYPRTASSANLGSNQNSPLHAEADTEQGKTLHSAVKAVRGKGLPNTAAPRPQYGVSQNLQSCPFHRLHKDDDLIKMVSNYPSVMLQPGVYPPFVHHKLYRCSAGDVAEPLAKAFCCVGAFYASVPVSETFVYSLINEESNKLVKGFHQLPGSDADMLAVVHAMCIYQILGFFVSVNPEQTRAAESQQMFFLKMTRRLAKQYLQASTVEDGEESNWRKWLMDETIRRTVFLVNAINTLSCRVQKQDPNYFEPLDDNLVHNLTLPAPESVWKASSAEEWMLAKSKLLSDDLARTKVTIRQAVDQIRDSGRPGERGSRASQVRFDMFDDFTKLVIATADVQ</sequence>
<name>A0A9P9FZG6_FUSRE</name>
<evidence type="ECO:0000313" key="9">
    <source>
        <dbReference type="Proteomes" id="UP000720189"/>
    </source>
</evidence>
<evidence type="ECO:0000256" key="4">
    <source>
        <dbReference type="ARBA" id="ARBA00023163"/>
    </source>
</evidence>
<dbReference type="PROSITE" id="PS50048">
    <property type="entry name" value="ZN2_CY6_FUNGAL_2"/>
    <property type="match status" value="1"/>
</dbReference>
<feature type="region of interest" description="Disordered" evidence="6">
    <location>
        <begin position="1"/>
        <end position="26"/>
    </location>
</feature>
<dbReference type="InterPro" id="IPR036864">
    <property type="entry name" value="Zn2-C6_fun-type_DNA-bd_sf"/>
</dbReference>